<dbReference type="Pfam" id="PF09981">
    <property type="entry name" value="DUF2218"/>
    <property type="match status" value="1"/>
</dbReference>
<organism evidence="1 2">
    <name type="scientific">Blastomonas natatoria</name>
    <dbReference type="NCBI Taxonomy" id="34015"/>
    <lineage>
        <taxon>Bacteria</taxon>
        <taxon>Pseudomonadati</taxon>
        <taxon>Pseudomonadota</taxon>
        <taxon>Alphaproteobacteria</taxon>
        <taxon>Sphingomonadales</taxon>
        <taxon>Sphingomonadaceae</taxon>
        <taxon>Blastomonas</taxon>
    </lineage>
</organism>
<keyword evidence="2" id="KW-1185">Reference proteome</keyword>
<evidence type="ECO:0000313" key="1">
    <source>
        <dbReference type="EMBL" id="PXW79198.1"/>
    </source>
</evidence>
<dbReference type="Proteomes" id="UP000248014">
    <property type="component" value="Unassembled WGS sequence"/>
</dbReference>
<dbReference type="EMBL" id="QJJM01000001">
    <property type="protein sequence ID" value="PXW79198.1"/>
    <property type="molecule type" value="Genomic_DNA"/>
</dbReference>
<reference evidence="1 2" key="1">
    <citation type="submission" date="2018-05" db="EMBL/GenBank/DDBJ databases">
        <title>Genomic Encyclopedia of Type Strains, Phase IV (KMG-IV): sequencing the most valuable type-strain genomes for metagenomic binning, comparative biology and taxonomic classification.</title>
        <authorList>
            <person name="Goeker M."/>
        </authorList>
    </citation>
    <scope>NUCLEOTIDE SEQUENCE [LARGE SCALE GENOMIC DNA]</scope>
    <source>
        <strain evidence="1 2">DSM 3183</strain>
    </source>
</reference>
<sequence>MSFTATARIPTASASKYLQQVCKHWEHNLPVSFDKTHGEITFAKDARGADWPADALVTLDAEDGTLVCTINASAEGQRDGLKGALERHIDRFAFREVPLAYNWVDG</sequence>
<proteinExistence type="predicted"/>
<dbReference type="AlphaFoldDB" id="A0A2V3VEI7"/>
<name>A0A2V3VEI7_9SPHN</name>
<evidence type="ECO:0000313" key="2">
    <source>
        <dbReference type="Proteomes" id="UP000248014"/>
    </source>
</evidence>
<gene>
    <name evidence="1" type="ORF">C7451_101262</name>
</gene>
<comment type="caution">
    <text evidence="1">The sequence shown here is derived from an EMBL/GenBank/DDBJ whole genome shotgun (WGS) entry which is preliminary data.</text>
</comment>
<evidence type="ECO:0008006" key="3">
    <source>
        <dbReference type="Google" id="ProtNLM"/>
    </source>
</evidence>
<dbReference type="InterPro" id="IPR014543">
    <property type="entry name" value="UCP028291"/>
</dbReference>
<protein>
    <recommendedName>
        <fullName evidence="3">DUF2218 domain-containing protein</fullName>
    </recommendedName>
</protein>
<dbReference type="RefSeq" id="WP_110297163.1">
    <property type="nucleotide sequence ID" value="NZ_QJJM01000001.1"/>
</dbReference>
<dbReference type="OrthoDB" id="9806511at2"/>
<dbReference type="Gene3D" id="3.30.310.50">
    <property type="entry name" value="Alpha-D-phosphohexomutase, C-terminal domain"/>
    <property type="match status" value="1"/>
</dbReference>
<accession>A0A2V3VEI7</accession>